<dbReference type="Pfam" id="PF07291">
    <property type="entry name" value="MauE"/>
    <property type="match status" value="1"/>
</dbReference>
<keyword evidence="8" id="KW-1185">Reference proteome</keyword>
<name>A0ABS3CGM9_9BACT</name>
<organism evidence="7 8">
    <name type="scientific">Algoriphagus pacificus</name>
    <dbReference type="NCBI Taxonomy" id="2811234"/>
    <lineage>
        <taxon>Bacteria</taxon>
        <taxon>Pseudomonadati</taxon>
        <taxon>Bacteroidota</taxon>
        <taxon>Cytophagia</taxon>
        <taxon>Cytophagales</taxon>
        <taxon>Cyclobacteriaceae</taxon>
        <taxon>Algoriphagus</taxon>
    </lineage>
</organism>
<feature type="transmembrane region" description="Helical" evidence="5">
    <location>
        <begin position="59"/>
        <end position="77"/>
    </location>
</feature>
<gene>
    <name evidence="7" type="ORF">J0A69_12505</name>
</gene>
<evidence type="ECO:0000313" key="7">
    <source>
        <dbReference type="EMBL" id="MBN7816261.1"/>
    </source>
</evidence>
<dbReference type="EMBL" id="JAFKCU010000002">
    <property type="protein sequence ID" value="MBN7816261.1"/>
    <property type="molecule type" value="Genomic_DNA"/>
</dbReference>
<dbReference type="Proteomes" id="UP000664480">
    <property type="component" value="Unassembled WGS sequence"/>
</dbReference>
<evidence type="ECO:0000256" key="1">
    <source>
        <dbReference type="ARBA" id="ARBA00004141"/>
    </source>
</evidence>
<evidence type="ECO:0000313" key="8">
    <source>
        <dbReference type="Proteomes" id="UP000664480"/>
    </source>
</evidence>
<dbReference type="InterPro" id="IPR009908">
    <property type="entry name" value="Methylamine_util_MauE"/>
</dbReference>
<dbReference type="RefSeq" id="WP_206586889.1">
    <property type="nucleotide sequence ID" value="NZ_JAFKCU010000002.1"/>
</dbReference>
<evidence type="ECO:0000256" key="3">
    <source>
        <dbReference type="ARBA" id="ARBA00022989"/>
    </source>
</evidence>
<keyword evidence="3 5" id="KW-1133">Transmembrane helix</keyword>
<evidence type="ECO:0000256" key="4">
    <source>
        <dbReference type="ARBA" id="ARBA00023136"/>
    </source>
</evidence>
<feature type="transmembrane region" description="Helical" evidence="5">
    <location>
        <begin position="126"/>
        <end position="143"/>
    </location>
</feature>
<comment type="subcellular location">
    <subcellularLocation>
        <location evidence="1">Membrane</location>
        <topology evidence="1">Multi-pass membrane protein</topology>
    </subcellularLocation>
</comment>
<feature type="transmembrane region" description="Helical" evidence="5">
    <location>
        <begin position="21"/>
        <end position="39"/>
    </location>
</feature>
<proteinExistence type="predicted"/>
<protein>
    <recommendedName>
        <fullName evidence="6">Methylamine utilisation protein MauE domain-containing protein</fullName>
    </recommendedName>
</protein>
<accession>A0ABS3CGM9</accession>
<evidence type="ECO:0000256" key="5">
    <source>
        <dbReference type="SAM" id="Phobius"/>
    </source>
</evidence>
<reference evidence="7 8" key="1">
    <citation type="submission" date="2021-03" db="EMBL/GenBank/DDBJ databases">
        <title>novel species isolated from a fishpond in China.</title>
        <authorList>
            <person name="Lu H."/>
            <person name="Cai Z."/>
        </authorList>
    </citation>
    <scope>NUCLEOTIDE SEQUENCE [LARGE SCALE GENOMIC DNA]</scope>
    <source>
        <strain evidence="7 8">YJ13C</strain>
    </source>
</reference>
<feature type="domain" description="Methylamine utilisation protein MauE" evidence="6">
    <location>
        <begin position="16"/>
        <end position="142"/>
    </location>
</feature>
<comment type="caution">
    <text evidence="7">The sequence shown here is derived from an EMBL/GenBank/DDBJ whole genome shotgun (WGS) entry which is preliminary data.</text>
</comment>
<feature type="transmembrane region" description="Helical" evidence="5">
    <location>
        <begin position="84"/>
        <end position="106"/>
    </location>
</feature>
<sequence length="158" mass="18002">MTETAMNAKSSQLKIYLSEGAAWLLGVLFTYTAVSKVYDWRETRFSLYNQWLPEWLTEALLYGLPLVEVFVALSLLIPSFRKFGFLASIFLMLAFTGYVAWVWFGLTGRMPCSCGGVLNSLGWGEHLIFNLVFLGISIIGYWNHGKVRKKVRSLKEEV</sequence>
<keyword evidence="4 5" id="KW-0472">Membrane</keyword>
<evidence type="ECO:0000256" key="2">
    <source>
        <dbReference type="ARBA" id="ARBA00022692"/>
    </source>
</evidence>
<keyword evidence="2 5" id="KW-0812">Transmembrane</keyword>
<evidence type="ECO:0000259" key="6">
    <source>
        <dbReference type="Pfam" id="PF07291"/>
    </source>
</evidence>